<accession>A0AB39UUD1</accession>
<dbReference type="AlphaFoldDB" id="A0AB39UUD1"/>
<dbReference type="InterPro" id="IPR036390">
    <property type="entry name" value="WH_DNA-bd_sf"/>
</dbReference>
<dbReference type="CDD" id="cd05466">
    <property type="entry name" value="PBP2_LTTR_substrate"/>
    <property type="match status" value="1"/>
</dbReference>
<sequence>MIGIEQVNFRHLLYFWRVARTGHLTRAAQALHISQSALSTQIRQLEERLGAELFVRSGRRLELTETGRLVLTYADEIFGLGTEMLGRLQGAGPDTRHIRVGSVSNLSRNFQENWLRPLLGGPDLMLTLESGDLESLLSRLLDHRLDVVLANESVPVDREKRLYCRLLESQPVALVGASDRWAADSLRIPEDLAGQPLAVPGPGHAVRGTFEALCAAKNVALRVRAEVDDMAMLRLIARDSGWLTLLPEVVVQDELASGVLVRVGRVQNLYEHFYAITTLHEHRLKLLGSLFRE</sequence>
<dbReference type="SUPFAM" id="SSF46785">
    <property type="entry name" value="Winged helix' DNA-binding domain"/>
    <property type="match status" value="1"/>
</dbReference>
<dbReference type="GO" id="GO:0000976">
    <property type="term" value="F:transcription cis-regulatory region binding"/>
    <property type="evidence" value="ECO:0007669"/>
    <property type="project" value="TreeGrafter"/>
</dbReference>
<dbReference type="InterPro" id="IPR000847">
    <property type="entry name" value="LysR_HTH_N"/>
</dbReference>
<evidence type="ECO:0000256" key="1">
    <source>
        <dbReference type="ARBA" id="ARBA00009437"/>
    </source>
</evidence>
<dbReference type="PANTHER" id="PTHR30126">
    <property type="entry name" value="HTH-TYPE TRANSCRIPTIONAL REGULATOR"/>
    <property type="match status" value="1"/>
</dbReference>
<reference evidence="6" key="1">
    <citation type="submission" date="2024-05" db="EMBL/GenBank/DDBJ databases">
        <title>Genome sequencing of novel strain.</title>
        <authorList>
            <person name="Ganbat D."/>
            <person name="Ganbat S."/>
            <person name="Lee S.-J."/>
        </authorList>
    </citation>
    <scope>NUCLEOTIDE SEQUENCE</scope>
    <source>
        <strain evidence="6">SMD15-11</strain>
    </source>
</reference>
<dbReference type="PRINTS" id="PR00039">
    <property type="entry name" value="HTHLYSR"/>
</dbReference>
<dbReference type="InterPro" id="IPR005119">
    <property type="entry name" value="LysR_subst-bd"/>
</dbReference>
<evidence type="ECO:0000256" key="2">
    <source>
        <dbReference type="ARBA" id="ARBA00023015"/>
    </source>
</evidence>
<dbReference type="KEGG" id="tcd:AAIA72_13460"/>
<dbReference type="PROSITE" id="PS50931">
    <property type="entry name" value="HTH_LYSR"/>
    <property type="match status" value="1"/>
</dbReference>
<dbReference type="Pfam" id="PF03466">
    <property type="entry name" value="LysR_substrate"/>
    <property type="match status" value="1"/>
</dbReference>
<dbReference type="Pfam" id="PF00126">
    <property type="entry name" value="HTH_1"/>
    <property type="match status" value="1"/>
</dbReference>
<keyword evidence="4" id="KW-0804">Transcription</keyword>
<dbReference type="InterPro" id="IPR036388">
    <property type="entry name" value="WH-like_DNA-bd_sf"/>
</dbReference>
<keyword evidence="3" id="KW-0238">DNA-binding</keyword>
<dbReference type="Gene3D" id="1.10.10.10">
    <property type="entry name" value="Winged helix-like DNA-binding domain superfamily/Winged helix DNA-binding domain"/>
    <property type="match status" value="1"/>
</dbReference>
<dbReference type="Gene3D" id="3.40.190.10">
    <property type="entry name" value="Periplasmic binding protein-like II"/>
    <property type="match status" value="2"/>
</dbReference>
<keyword evidence="2" id="KW-0805">Transcription regulation</keyword>
<evidence type="ECO:0000256" key="3">
    <source>
        <dbReference type="ARBA" id="ARBA00023125"/>
    </source>
</evidence>
<dbReference type="RefSeq" id="WP_369600824.1">
    <property type="nucleotide sequence ID" value="NZ_CP154858.1"/>
</dbReference>
<evidence type="ECO:0000313" key="6">
    <source>
        <dbReference type="EMBL" id="XDT71800.1"/>
    </source>
</evidence>
<organism evidence="6">
    <name type="scientific">Thermohahella caldifontis</name>
    <dbReference type="NCBI Taxonomy" id="3142973"/>
    <lineage>
        <taxon>Bacteria</taxon>
        <taxon>Pseudomonadati</taxon>
        <taxon>Pseudomonadota</taxon>
        <taxon>Gammaproteobacteria</taxon>
        <taxon>Oceanospirillales</taxon>
        <taxon>Hahellaceae</taxon>
        <taxon>Thermohahella</taxon>
    </lineage>
</organism>
<name>A0AB39UUD1_9GAMM</name>
<dbReference type="PANTHER" id="PTHR30126:SF98">
    <property type="entry name" value="HTH-TYPE TRANSCRIPTIONAL ACTIVATOR BAUR"/>
    <property type="match status" value="1"/>
</dbReference>
<evidence type="ECO:0000256" key="4">
    <source>
        <dbReference type="ARBA" id="ARBA00023163"/>
    </source>
</evidence>
<dbReference type="GO" id="GO:0003700">
    <property type="term" value="F:DNA-binding transcription factor activity"/>
    <property type="evidence" value="ECO:0007669"/>
    <property type="project" value="InterPro"/>
</dbReference>
<dbReference type="FunFam" id="1.10.10.10:FF:000001">
    <property type="entry name" value="LysR family transcriptional regulator"/>
    <property type="match status" value="1"/>
</dbReference>
<feature type="domain" description="HTH lysR-type" evidence="5">
    <location>
        <begin position="7"/>
        <end position="64"/>
    </location>
</feature>
<dbReference type="EMBL" id="CP154858">
    <property type="protein sequence ID" value="XDT71800.1"/>
    <property type="molecule type" value="Genomic_DNA"/>
</dbReference>
<gene>
    <name evidence="6" type="ORF">AAIA72_13460</name>
</gene>
<evidence type="ECO:0000259" key="5">
    <source>
        <dbReference type="PROSITE" id="PS50931"/>
    </source>
</evidence>
<protein>
    <submittedName>
        <fullName evidence="6">LysR family transcriptional regulator</fullName>
    </submittedName>
</protein>
<dbReference type="SUPFAM" id="SSF53850">
    <property type="entry name" value="Periplasmic binding protein-like II"/>
    <property type="match status" value="1"/>
</dbReference>
<comment type="similarity">
    <text evidence="1">Belongs to the LysR transcriptional regulatory family.</text>
</comment>
<proteinExistence type="inferred from homology"/>